<feature type="disulfide bond" evidence="26">
    <location>
        <begin position="1429"/>
        <end position="1444"/>
    </location>
</feature>
<feature type="repeat" description="LDL-receptor class B" evidence="27">
    <location>
        <begin position="983"/>
        <end position="1027"/>
    </location>
</feature>
<organism evidence="29 30">
    <name type="scientific">Allacma fusca</name>
    <dbReference type="NCBI Taxonomy" id="39272"/>
    <lineage>
        <taxon>Eukaryota</taxon>
        <taxon>Metazoa</taxon>
        <taxon>Ecdysozoa</taxon>
        <taxon>Arthropoda</taxon>
        <taxon>Hexapoda</taxon>
        <taxon>Collembola</taxon>
        <taxon>Symphypleona</taxon>
        <taxon>Sminthuridae</taxon>
        <taxon>Allacma</taxon>
    </lineage>
</organism>
<evidence type="ECO:0000256" key="19">
    <source>
        <dbReference type="ARBA" id="ARBA00023136"/>
    </source>
</evidence>
<comment type="caution">
    <text evidence="29">The sequence shown here is derived from an EMBL/GenBank/DDBJ whole genome shotgun (WGS) entry which is preliminary data.</text>
</comment>
<dbReference type="GO" id="GO:0030658">
    <property type="term" value="C:transport vesicle membrane"/>
    <property type="evidence" value="ECO:0007669"/>
    <property type="project" value="UniProtKB-SubCell"/>
</dbReference>
<dbReference type="CDD" id="cd00112">
    <property type="entry name" value="LDLa"/>
    <property type="match status" value="7"/>
</dbReference>
<evidence type="ECO:0000313" key="29">
    <source>
        <dbReference type="EMBL" id="CAG7836908.1"/>
    </source>
</evidence>
<feature type="disulfide bond" evidence="26">
    <location>
        <begin position="1272"/>
        <end position="1287"/>
    </location>
</feature>
<keyword evidence="22" id="KW-0325">Glycoprotein</keyword>
<evidence type="ECO:0000256" key="18">
    <source>
        <dbReference type="ARBA" id="ARBA00023034"/>
    </source>
</evidence>
<evidence type="ECO:0000256" key="21">
    <source>
        <dbReference type="ARBA" id="ARBA00023170"/>
    </source>
</evidence>
<keyword evidence="12" id="KW-0812">Transmembrane</keyword>
<dbReference type="InterPro" id="IPR023415">
    <property type="entry name" value="LDLR_class-A_CS"/>
</dbReference>
<evidence type="ECO:0000256" key="20">
    <source>
        <dbReference type="ARBA" id="ARBA00023157"/>
    </source>
</evidence>
<dbReference type="FunFam" id="2.120.10.30:FF:000241">
    <property type="entry name" value="Low-density lipoprotein receptor-related protein 6"/>
    <property type="match status" value="1"/>
</dbReference>
<evidence type="ECO:0000256" key="3">
    <source>
        <dbReference type="ARBA" id="ARBA00004162"/>
    </source>
</evidence>
<dbReference type="PROSITE" id="PS01209">
    <property type="entry name" value="LDLRA_1"/>
    <property type="match status" value="5"/>
</dbReference>
<evidence type="ECO:0000256" key="9">
    <source>
        <dbReference type="ARBA" id="ARBA00013467"/>
    </source>
</evidence>
<feature type="domain" description="Fibronectin type-III" evidence="28">
    <location>
        <begin position="1596"/>
        <end position="1690"/>
    </location>
</feature>
<feature type="disulfide bond" evidence="26">
    <location>
        <begin position="1462"/>
        <end position="1480"/>
    </location>
</feature>
<dbReference type="PROSITE" id="PS50853">
    <property type="entry name" value="FN3"/>
    <property type="match status" value="1"/>
</dbReference>
<feature type="repeat" description="LDL-receptor class B" evidence="27">
    <location>
        <begin position="838"/>
        <end position="881"/>
    </location>
</feature>
<evidence type="ECO:0000256" key="26">
    <source>
        <dbReference type="PROSITE-ProRule" id="PRU00124"/>
    </source>
</evidence>
<comment type="subcellular location">
    <subcellularLocation>
        <location evidence="3">Cell membrane</location>
        <topology evidence="3">Single-pass membrane protein</topology>
    </subcellularLocation>
    <subcellularLocation>
        <location evidence="4">Cytoplasmic vesicle</location>
        <location evidence="4">Secretory vesicle membrane</location>
        <topology evidence="4">Single-pass type I membrane protein</topology>
    </subcellularLocation>
    <subcellularLocation>
        <location evidence="2">Early endosome membrane</location>
        <topology evidence="2">Single-pass type I membrane protein</topology>
    </subcellularLocation>
    <subcellularLocation>
        <location evidence="1">Endoplasmic reticulum membrane</location>
        <topology evidence="1">Single-pass type I membrane protein</topology>
    </subcellularLocation>
    <subcellularLocation>
        <location evidence="7">Endosome</location>
        <location evidence="7">Multivesicular body membrane</location>
        <topology evidence="7">Single-pass type I membrane protein</topology>
    </subcellularLocation>
    <subcellularLocation>
        <location evidence="5">Golgi apparatus</location>
        <location evidence="5">trans-Golgi network membrane</location>
        <topology evidence="5">Single-pass type I membrane protein</topology>
    </subcellularLocation>
    <subcellularLocation>
        <location evidence="6">Recycling endosome membrane</location>
        <topology evidence="6">Single-pass type I membrane protein</topology>
    </subcellularLocation>
</comment>
<proteinExistence type="inferred from homology"/>
<evidence type="ECO:0000256" key="7">
    <source>
        <dbReference type="ARBA" id="ARBA00004545"/>
    </source>
</evidence>
<dbReference type="Pfam" id="PF00057">
    <property type="entry name" value="Ldl_recept_a"/>
    <property type="match status" value="7"/>
</dbReference>
<dbReference type="SMART" id="SM00060">
    <property type="entry name" value="FN3"/>
    <property type="match status" value="2"/>
</dbReference>
<evidence type="ECO:0000256" key="25">
    <source>
        <dbReference type="ARBA" id="ARBA00032450"/>
    </source>
</evidence>
<keyword evidence="15" id="KW-0967">Endosome</keyword>
<dbReference type="Pfam" id="PF00058">
    <property type="entry name" value="Ldl_recept_b"/>
    <property type="match status" value="1"/>
</dbReference>
<feature type="non-terminal residue" evidence="29">
    <location>
        <position position="1"/>
    </location>
</feature>
<dbReference type="SMART" id="SM00602">
    <property type="entry name" value="VPS10"/>
    <property type="match status" value="1"/>
</dbReference>
<dbReference type="GO" id="GO:0005789">
    <property type="term" value="C:endoplasmic reticulum membrane"/>
    <property type="evidence" value="ECO:0007669"/>
    <property type="project" value="UniProtKB-SubCell"/>
</dbReference>
<evidence type="ECO:0000256" key="10">
    <source>
        <dbReference type="ARBA" id="ARBA00022448"/>
    </source>
</evidence>
<dbReference type="Pfam" id="PF15901">
    <property type="entry name" value="Sortilin_C"/>
    <property type="match status" value="2"/>
</dbReference>
<dbReference type="GO" id="GO:0005886">
    <property type="term" value="C:plasma membrane"/>
    <property type="evidence" value="ECO:0007669"/>
    <property type="project" value="UniProtKB-SubCell"/>
</dbReference>
<evidence type="ECO:0000256" key="1">
    <source>
        <dbReference type="ARBA" id="ARBA00004115"/>
    </source>
</evidence>
<evidence type="ECO:0000256" key="12">
    <source>
        <dbReference type="ARBA" id="ARBA00022692"/>
    </source>
</evidence>
<accession>A0A8J2PMV4</accession>
<dbReference type="SMART" id="SM00135">
    <property type="entry name" value="LY"/>
    <property type="match status" value="5"/>
</dbReference>
<dbReference type="InterPro" id="IPR031778">
    <property type="entry name" value="Sortilin_N"/>
</dbReference>
<evidence type="ECO:0000256" key="23">
    <source>
        <dbReference type="ARBA" id="ARBA00023329"/>
    </source>
</evidence>
<feature type="disulfide bond" evidence="26">
    <location>
        <begin position="1455"/>
        <end position="1467"/>
    </location>
</feature>
<evidence type="ECO:0000256" key="27">
    <source>
        <dbReference type="PROSITE-ProRule" id="PRU00461"/>
    </source>
</evidence>
<evidence type="ECO:0000256" key="17">
    <source>
        <dbReference type="ARBA" id="ARBA00022989"/>
    </source>
</evidence>
<gene>
    <name evidence="29" type="ORF">AFUS01_LOCUS46099</name>
</gene>
<dbReference type="EMBL" id="CAJVCH010571201">
    <property type="protein sequence ID" value="CAG7836908.1"/>
    <property type="molecule type" value="Genomic_DNA"/>
</dbReference>
<feature type="disulfide bond" evidence="26">
    <location>
        <begin position="1139"/>
        <end position="1157"/>
    </location>
</feature>
<feature type="disulfide bond" evidence="26">
    <location>
        <begin position="1372"/>
        <end position="1390"/>
    </location>
</feature>
<keyword evidence="23" id="KW-0968">Cytoplasmic vesicle</keyword>
<evidence type="ECO:0000256" key="2">
    <source>
        <dbReference type="ARBA" id="ARBA00004158"/>
    </source>
</evidence>
<keyword evidence="14" id="KW-0677">Repeat</keyword>
<evidence type="ECO:0000256" key="24">
    <source>
        <dbReference type="ARBA" id="ARBA00029896"/>
    </source>
</evidence>
<keyword evidence="16" id="KW-0256">Endoplasmic reticulum</keyword>
<evidence type="ECO:0000256" key="13">
    <source>
        <dbReference type="ARBA" id="ARBA00022729"/>
    </source>
</evidence>
<keyword evidence="20 26" id="KW-1015">Disulfide bond</keyword>
<dbReference type="Pfam" id="PF15902">
    <property type="entry name" value="Sortilin-Vps10"/>
    <property type="match status" value="1"/>
</dbReference>
<dbReference type="FunFam" id="4.10.400.10:FF:000045">
    <property type="entry name" value="Low-density lipoprotein receptor-related protein 2"/>
    <property type="match status" value="1"/>
</dbReference>
<dbReference type="InterPro" id="IPR003961">
    <property type="entry name" value="FN3_dom"/>
</dbReference>
<evidence type="ECO:0000256" key="5">
    <source>
        <dbReference type="ARBA" id="ARBA00004393"/>
    </source>
</evidence>
<dbReference type="PROSITE" id="PS51120">
    <property type="entry name" value="LDLRB"/>
    <property type="match status" value="2"/>
</dbReference>
<evidence type="ECO:0000256" key="16">
    <source>
        <dbReference type="ARBA" id="ARBA00022824"/>
    </source>
</evidence>
<evidence type="ECO:0000256" key="8">
    <source>
        <dbReference type="ARBA" id="ARBA00007041"/>
    </source>
</evidence>
<dbReference type="SMART" id="SM00192">
    <property type="entry name" value="LDLa"/>
    <property type="match status" value="8"/>
</dbReference>
<dbReference type="Proteomes" id="UP000708208">
    <property type="component" value="Unassembled WGS sequence"/>
</dbReference>
<evidence type="ECO:0000313" key="30">
    <source>
        <dbReference type="Proteomes" id="UP000708208"/>
    </source>
</evidence>
<keyword evidence="21" id="KW-0675">Receptor</keyword>
<dbReference type="PANTHER" id="PTHR12106">
    <property type="entry name" value="SORTILIN RELATED"/>
    <property type="match status" value="1"/>
</dbReference>
<evidence type="ECO:0000256" key="15">
    <source>
        <dbReference type="ARBA" id="ARBA00022753"/>
    </source>
</evidence>
<evidence type="ECO:0000256" key="22">
    <source>
        <dbReference type="ARBA" id="ARBA00023180"/>
    </source>
</evidence>
<keyword evidence="19" id="KW-0472">Membrane</keyword>
<dbReference type="GO" id="GO:0031901">
    <property type="term" value="C:early endosome membrane"/>
    <property type="evidence" value="ECO:0007669"/>
    <property type="project" value="UniProtKB-SubCell"/>
</dbReference>
<feature type="disulfide bond" evidence="26">
    <location>
        <begin position="1232"/>
        <end position="1247"/>
    </location>
</feature>
<dbReference type="InterPro" id="IPR050310">
    <property type="entry name" value="VPS10-sortilin"/>
</dbReference>
<comment type="similarity">
    <text evidence="8">Belongs to the VPS10-related sortilin family. SORL1 subfamily.</text>
</comment>
<evidence type="ECO:0000256" key="4">
    <source>
        <dbReference type="ARBA" id="ARBA00004212"/>
    </source>
</evidence>
<dbReference type="InterPro" id="IPR000033">
    <property type="entry name" value="LDLR_classB_rpt"/>
</dbReference>
<keyword evidence="13" id="KW-0732">Signal</keyword>
<dbReference type="InterPro" id="IPR002172">
    <property type="entry name" value="LDrepeatLR_classA_rpt"/>
</dbReference>
<dbReference type="CDD" id="cd00063">
    <property type="entry name" value="FN3"/>
    <property type="match status" value="2"/>
</dbReference>
<keyword evidence="10" id="KW-0813">Transport</keyword>
<dbReference type="Pfam" id="PF00041">
    <property type="entry name" value="fn3"/>
    <property type="match status" value="1"/>
</dbReference>
<protein>
    <recommendedName>
        <fullName evidence="9">Sortilin-related receptor</fullName>
    </recommendedName>
    <alternativeName>
        <fullName evidence="24">Low-density lipoprotein receptor relative with 11 ligand-binding repeats</fullName>
    </alternativeName>
    <alternativeName>
        <fullName evidence="25">Sorting protein-related receptor containing LDLR class A repeats</fullName>
    </alternativeName>
</protein>
<feature type="disulfide bond" evidence="26">
    <location>
        <begin position="1384"/>
        <end position="1399"/>
    </location>
</feature>
<keyword evidence="11" id="KW-0245">EGF-like domain</keyword>
<dbReference type="InterPro" id="IPR031777">
    <property type="entry name" value="Sortilin_C"/>
</dbReference>
<dbReference type="GO" id="GO:0005794">
    <property type="term" value="C:Golgi apparatus"/>
    <property type="evidence" value="ECO:0007669"/>
    <property type="project" value="UniProtKB-SubCell"/>
</dbReference>
<dbReference type="InterPro" id="IPR006581">
    <property type="entry name" value="VPS10"/>
</dbReference>
<feature type="disulfide bond" evidence="26">
    <location>
        <begin position="1474"/>
        <end position="1489"/>
    </location>
</feature>
<keyword evidence="18" id="KW-0333">Golgi apparatus</keyword>
<keyword evidence="17" id="KW-1133">Transmembrane helix</keyword>
<dbReference type="OrthoDB" id="443634at2759"/>
<evidence type="ECO:0000256" key="6">
    <source>
        <dbReference type="ARBA" id="ARBA00004480"/>
    </source>
</evidence>
<evidence type="ECO:0000256" key="11">
    <source>
        <dbReference type="ARBA" id="ARBA00022536"/>
    </source>
</evidence>
<dbReference type="GO" id="GO:0055038">
    <property type="term" value="C:recycling endosome membrane"/>
    <property type="evidence" value="ECO:0007669"/>
    <property type="project" value="UniProtKB-SubCell"/>
</dbReference>
<feature type="disulfide bond" evidence="26">
    <location>
        <begin position="1365"/>
        <end position="1377"/>
    </location>
</feature>
<comment type="caution">
    <text evidence="26">Lacks conserved residue(s) required for the propagation of feature annotation.</text>
</comment>
<dbReference type="GO" id="GO:0032585">
    <property type="term" value="C:multivesicular body membrane"/>
    <property type="evidence" value="ECO:0007669"/>
    <property type="project" value="UniProtKB-SubCell"/>
</dbReference>
<keyword evidence="30" id="KW-1185">Reference proteome</keyword>
<evidence type="ECO:0000256" key="14">
    <source>
        <dbReference type="ARBA" id="ARBA00022737"/>
    </source>
</evidence>
<dbReference type="PANTHER" id="PTHR12106:SF27">
    <property type="entry name" value="SORTILIN-RELATED RECEPTOR"/>
    <property type="match status" value="1"/>
</dbReference>
<reference evidence="29" key="1">
    <citation type="submission" date="2021-06" db="EMBL/GenBank/DDBJ databases">
        <authorList>
            <person name="Hodson N. C."/>
            <person name="Mongue J. A."/>
            <person name="Jaron S. K."/>
        </authorList>
    </citation>
    <scope>NUCLEOTIDE SEQUENCE</scope>
</reference>
<dbReference type="PROSITE" id="PS50068">
    <property type="entry name" value="LDLRA_2"/>
    <property type="match status" value="8"/>
</dbReference>
<dbReference type="GO" id="GO:0006892">
    <property type="term" value="P:post-Golgi vesicle-mediated transport"/>
    <property type="evidence" value="ECO:0007669"/>
    <property type="project" value="TreeGrafter"/>
</dbReference>
<evidence type="ECO:0000259" key="28">
    <source>
        <dbReference type="PROSITE" id="PS50853"/>
    </source>
</evidence>
<sequence>MVGNVLNDSHNSLIVYWAGKDVIICLAKDVNANSASTLHISRDYGATFQNATPLLSKDMPDGVKPVLDKFFNHPTNNGKFIFTDVTNHLIFTTDDYGTKFRRTSVLFVPDEILFDPYAEETIVAYEKNTTEKHMWISKDFGVSWTMVQEFVKSVSWDESSHPAKLYIQREEPDEKSAVLTSESSFVEHGDVEVKFTEVEEFEIKDEYMFATKKGVNDTLELWISYKRGPFLQALFPTHKRIKNYHIADVFDGQMFVCVTHENSISDLYVGSRSPSPMTMVNLRFSLSLSGIVFFKPNMTWSDSWINNVTDDSFVELHRVDGLRGVYIANVLKNSSESTNNMIKLNEIISKVTFDNGGEWQVLKPPEFDDDGQPLYCHLVPRSNNGDNCSLQINQRLSEIFPVTQAVPVLSRKSAVGIIMATGTVNNSLKGHQGVFMSTDGAVTWKHLLQGNYLFGFGDHGGVIVAVKFYKLGDATDSLLYSINEGETWNKYKFFYEKVRVLGLMTEPGENTTVFLVFGSIPKTQYGKTGHSWILIQVDLFNAFGGRKCDQNDYKLWSPWDSQPGRDCLLGKKDHYERRIPSHGCYNGRSYERLVNTTKCLCYRVDFECDFGYVEDELNGQLCEKDISDLSPGVKPEWCKPGDLYYNITKGYRKIPGDECEGGDVSRFLPETKSCALSNETEFKLVAKRDSVLRIDLNDFNRTEVLPLLNVREVTSVDYDMNSGDFGYVEDELNGQVCKKDISDFSPGVKPEWCKPGDLYYNITRGYRKIPGDECEGGDVSRFLPETKSCALSNETEFMLVAKRDSVLRIDLNDFNRTEVLPLLNVREVTSVDYDMNSGYIYWADVNRDNVMRLKLDGNSEPEILVSTDLKSVEGLALDWIAKNLYYCDAANARIEVIRTDVTNMGRMRKIVLDKTHLDNPRGIAVHPEKGYLFWTDWSSNNPCIGRSWLDGSNVKRIVENPTGTGQEIILKWPNGIAIDYEKNNLYWVDGYLDHLALVDFDGKNLKIFLKQDYRIRHPFAVSVYKDTIYWNDWNTRSIFGTRKNTDDPGKGAFLVTANHTRLMDLKIYGPGRQVGTNACSNHSCSHLCLSFPGGQNFTCECPDGLKKSDGNCVCPDGKPTIQNGRCSSNNCNGNATFTCKNSFCIPIHWKCDGDDDCGDNSDEDGTTCDPDNRCNPAQFQCLSDRKCIPDGDNDCMDNSDELNCTTTPSGSCALNEFRCESSKRCISDQWRCDGDNDCGDGSDEKNCSAIACPDYKFHCKESNQCIMESWHCDGDTDCTKGEDERNCSAPVTLPPAVFPFPMNDCSKLKQTFQCTYTKKCIPTSWRCDGQSDCGPDDHTDELGCEFEISTTKAPAVTIEPHQKHCALDSWQCVSGECIRYGSVCDGYPDCTDHSDEQSCHDPKKGPTGCAADNIRCGLSNVCVSTSKVCDGKKDCPNNADESACFVGNSTSENQCNSGQHVCDDNICVPLSRMCNGNSDCIDGTDEVSCGSFQKVYQIDGIQVNPEGVDAREIEIEWWIDPDLSRGKELYYIPSYCEVKSNDCFNASKVYKQAKYKFTKLNPFTRYNVTVYVGDGPKIFPPSVYKLVNTIEYDPSPPYQLELRQPNVDELCATWKKPHTPNGIITKYILHFSPPPQPASEISLNESLCLSNKQSDPPFQPDIKYTFWVVAENSVGKSDPSDSVSYIFNGDAGKVVAVNLKEITESSATLTWTTS</sequence>
<name>A0A8J2PMV4_9HEXA</name>